<dbReference type="GeneID" id="63801213"/>
<organism evidence="1 2">
    <name type="scientific">Linderina pennispora</name>
    <dbReference type="NCBI Taxonomy" id="61395"/>
    <lineage>
        <taxon>Eukaryota</taxon>
        <taxon>Fungi</taxon>
        <taxon>Fungi incertae sedis</taxon>
        <taxon>Zoopagomycota</taxon>
        <taxon>Kickxellomycotina</taxon>
        <taxon>Kickxellomycetes</taxon>
        <taxon>Kickxellales</taxon>
        <taxon>Kickxellaceae</taxon>
        <taxon>Linderina</taxon>
    </lineage>
</organism>
<reference evidence="1 2" key="1">
    <citation type="submission" date="2016-07" db="EMBL/GenBank/DDBJ databases">
        <title>Pervasive Adenine N6-methylation of Active Genes in Fungi.</title>
        <authorList>
            <consortium name="DOE Joint Genome Institute"/>
            <person name="Mondo S.J."/>
            <person name="Dannebaum R.O."/>
            <person name="Kuo R.C."/>
            <person name="Labutti K."/>
            <person name="Haridas S."/>
            <person name="Kuo A."/>
            <person name="Salamov A."/>
            <person name="Ahrendt S.R."/>
            <person name="Lipzen A."/>
            <person name="Sullivan W."/>
            <person name="Andreopoulos W.B."/>
            <person name="Clum A."/>
            <person name="Lindquist E."/>
            <person name="Daum C."/>
            <person name="Ramamoorthy G.K."/>
            <person name="Gryganskyi A."/>
            <person name="Culley D."/>
            <person name="Magnuson J.K."/>
            <person name="James T.Y."/>
            <person name="O'Malley M.A."/>
            <person name="Stajich J.E."/>
            <person name="Spatafora J.W."/>
            <person name="Visel A."/>
            <person name="Grigoriev I.V."/>
        </authorList>
    </citation>
    <scope>NUCLEOTIDE SEQUENCE [LARGE SCALE GENOMIC DNA]</scope>
    <source>
        <strain evidence="1 2">ATCC 12442</strain>
    </source>
</reference>
<evidence type="ECO:0000313" key="1">
    <source>
        <dbReference type="EMBL" id="ORX71522.1"/>
    </source>
</evidence>
<dbReference type="Proteomes" id="UP000193922">
    <property type="component" value="Unassembled WGS sequence"/>
</dbReference>
<dbReference type="RefSeq" id="XP_040745037.1">
    <property type="nucleotide sequence ID" value="XM_040884565.1"/>
</dbReference>
<evidence type="ECO:0008006" key="3">
    <source>
        <dbReference type="Google" id="ProtNLM"/>
    </source>
</evidence>
<dbReference type="STRING" id="61395.A0A1Y1WDJ6"/>
<accession>A0A1Y1WDJ6</accession>
<protein>
    <recommendedName>
        <fullName evidence="3">HNH domain-containing protein</fullName>
    </recommendedName>
</protein>
<comment type="caution">
    <text evidence="1">The sequence shown here is derived from an EMBL/GenBank/DDBJ whole genome shotgun (WGS) entry which is preliminary data.</text>
</comment>
<dbReference type="OrthoDB" id="5511684at2759"/>
<evidence type="ECO:0000313" key="2">
    <source>
        <dbReference type="Proteomes" id="UP000193922"/>
    </source>
</evidence>
<dbReference type="EMBL" id="MCFD01000004">
    <property type="protein sequence ID" value="ORX71522.1"/>
    <property type="molecule type" value="Genomic_DNA"/>
</dbReference>
<sequence length="280" mass="31346">MLPRQKAIYENFRVLDSSGRLLFRAGQKRLDWYLSRGLAKRIDPETIQLTFANKGDGRRNEPFYLQDMQNKCVVCGSSQALTQHHIVPYQYRQYMPEAIKSRSSYDLLPLCMKCHDTYERSAIKFKQHIAACFGAPLDGVGWEERPEIGRAGKAAAALLSRNDRIPNARLDQLKDIVRDVAASHCSLLSADSQAQLPDADAADLPDVLRELCELKARVRGPEFQDHGEIVVGMLADSQRCVRHVSGLQADVCRGSWRHDSGVAEALCRLRIAPVICPTTG</sequence>
<dbReference type="AlphaFoldDB" id="A0A1Y1WDJ6"/>
<keyword evidence="2" id="KW-1185">Reference proteome</keyword>
<gene>
    <name evidence="1" type="ORF">DL89DRAFT_222068</name>
</gene>
<proteinExistence type="predicted"/>
<name>A0A1Y1WDJ6_9FUNG</name>